<keyword evidence="13" id="KW-1185">Reference proteome</keyword>
<dbReference type="OrthoDB" id="3244603at2759"/>
<evidence type="ECO:0000259" key="10">
    <source>
        <dbReference type="Pfam" id="PF07992"/>
    </source>
</evidence>
<evidence type="ECO:0000259" key="11">
    <source>
        <dbReference type="Pfam" id="PF22366"/>
    </source>
</evidence>
<dbReference type="Proteomes" id="UP000320333">
    <property type="component" value="Unassembled WGS sequence"/>
</dbReference>
<evidence type="ECO:0000256" key="3">
    <source>
        <dbReference type="ARBA" id="ARBA00022630"/>
    </source>
</evidence>
<evidence type="ECO:0000256" key="6">
    <source>
        <dbReference type="ARBA" id="ARBA00023002"/>
    </source>
</evidence>
<feature type="domain" description="FAD/NAD(P)-binding" evidence="10">
    <location>
        <begin position="13"/>
        <end position="344"/>
    </location>
</feature>
<dbReference type="Pfam" id="PF07992">
    <property type="entry name" value="Pyr_redox_2"/>
    <property type="match status" value="1"/>
</dbReference>
<keyword evidence="5" id="KW-0809">Transit peptide</keyword>
<evidence type="ECO:0000256" key="2">
    <source>
        <dbReference type="ARBA" id="ARBA00012637"/>
    </source>
</evidence>
<dbReference type="InterPro" id="IPR036188">
    <property type="entry name" value="FAD/NAD-bd_sf"/>
</dbReference>
<comment type="catalytic activity">
    <reaction evidence="8">
        <text>a quinone + NADH + H(+) = a quinol + NAD(+)</text>
        <dbReference type="Rhea" id="RHEA:46160"/>
        <dbReference type="ChEBI" id="CHEBI:15378"/>
        <dbReference type="ChEBI" id="CHEBI:24646"/>
        <dbReference type="ChEBI" id="CHEBI:57540"/>
        <dbReference type="ChEBI" id="CHEBI:57945"/>
        <dbReference type="ChEBI" id="CHEBI:132124"/>
        <dbReference type="EC" id="1.6.5.9"/>
    </reaction>
</comment>
<sequence length="463" mass="50820">MSAIAKGISGKHRIAVIGSGWGGFRLIQGIDTRKFDVTVVSPRNHFVFTPLLASTAVGTLEFRCVTEPVKRTRVELYEAKCEGIDLVNRTLNCASTLDGFGPDKFSVPFDSLVITAGAVSNTFGIPGVKEHALFLKDVSDARKIRSKIMECFEHASQPNVSDDERAKLLHFAVVGGGPTGVEFMAELHDFITEDILKLYPSLKPFVSMTIYDVGKSILGSFDAKLGSYARERFMRKGISLRLGEAVSAVHQTHFTLSGGARIDYGLLVWSTGVGPVELIKEMTTGERAFAARDPTMGRLVTDEFCRVLGKDGVTPLTGVYALGDCATIKERALPCTAQVANQKGVWMYKALNRAVKDPSDIAPKFEDAGVTPFQYNHMGSLAYIGKWRAIVDMKDPTTPEAAGKAEPNPLQNALQFTPNTGVGAWLFWRSAYFTMSVSTKNKIQIPMFWILTWIFGRDISRIK</sequence>
<keyword evidence="3" id="KW-0285">Flavoprotein</keyword>
<evidence type="ECO:0000256" key="4">
    <source>
        <dbReference type="ARBA" id="ARBA00022827"/>
    </source>
</evidence>
<dbReference type="EMBL" id="QEAP01000420">
    <property type="protein sequence ID" value="TPX66908.1"/>
    <property type="molecule type" value="Genomic_DNA"/>
</dbReference>
<evidence type="ECO:0000256" key="7">
    <source>
        <dbReference type="ARBA" id="ARBA00023027"/>
    </source>
</evidence>
<comment type="similarity">
    <text evidence="1">Belongs to the NADH dehydrogenase family.</text>
</comment>
<dbReference type="InterPro" id="IPR045024">
    <property type="entry name" value="NDH-2"/>
</dbReference>
<comment type="catalytic activity">
    <reaction evidence="9">
        <text>a ubiquinone + NADH + H(+) = a ubiquinol + NAD(+)</text>
        <dbReference type="Rhea" id="RHEA:23152"/>
        <dbReference type="Rhea" id="RHEA-COMP:9565"/>
        <dbReference type="Rhea" id="RHEA-COMP:9566"/>
        <dbReference type="ChEBI" id="CHEBI:15378"/>
        <dbReference type="ChEBI" id="CHEBI:16389"/>
        <dbReference type="ChEBI" id="CHEBI:17976"/>
        <dbReference type="ChEBI" id="CHEBI:57540"/>
        <dbReference type="ChEBI" id="CHEBI:57945"/>
    </reaction>
</comment>
<evidence type="ECO:0000256" key="5">
    <source>
        <dbReference type="ARBA" id="ARBA00022946"/>
    </source>
</evidence>
<dbReference type="GO" id="GO:0050136">
    <property type="term" value="F:NADH dehydrogenase (quinone) (non-electrogenic) activity"/>
    <property type="evidence" value="ECO:0007669"/>
    <property type="project" value="UniProtKB-EC"/>
</dbReference>
<proteinExistence type="inferred from homology"/>
<evidence type="ECO:0000256" key="1">
    <source>
        <dbReference type="ARBA" id="ARBA00005272"/>
    </source>
</evidence>
<evidence type="ECO:0000256" key="9">
    <source>
        <dbReference type="ARBA" id="ARBA00049010"/>
    </source>
</evidence>
<feature type="domain" description="External alternative NADH-ubiquinone oxidoreductase-like C-terminal" evidence="11">
    <location>
        <begin position="377"/>
        <end position="458"/>
    </location>
</feature>
<organism evidence="12 13">
    <name type="scientific">Chytriomyces confervae</name>
    <dbReference type="NCBI Taxonomy" id="246404"/>
    <lineage>
        <taxon>Eukaryota</taxon>
        <taxon>Fungi</taxon>
        <taxon>Fungi incertae sedis</taxon>
        <taxon>Chytridiomycota</taxon>
        <taxon>Chytridiomycota incertae sedis</taxon>
        <taxon>Chytridiomycetes</taxon>
        <taxon>Chytridiales</taxon>
        <taxon>Chytriomycetaceae</taxon>
        <taxon>Chytriomyces</taxon>
    </lineage>
</organism>
<gene>
    <name evidence="12" type="ORF">CcCBS67573_g07669</name>
</gene>
<dbReference type="Pfam" id="PF22366">
    <property type="entry name" value="NDH2_C"/>
    <property type="match status" value="1"/>
</dbReference>
<dbReference type="EC" id="1.6.5.9" evidence="2"/>
<keyword evidence="6" id="KW-0560">Oxidoreductase</keyword>
<name>A0A507EUN7_9FUNG</name>
<dbReference type="PRINTS" id="PR00368">
    <property type="entry name" value="FADPNR"/>
</dbReference>
<dbReference type="InterPro" id="IPR023753">
    <property type="entry name" value="FAD/NAD-binding_dom"/>
</dbReference>
<reference evidence="12 13" key="1">
    <citation type="journal article" date="2019" name="Sci. Rep.">
        <title>Comparative genomics of chytrid fungi reveal insights into the obligate biotrophic and pathogenic lifestyle of Synchytrium endobioticum.</title>
        <authorList>
            <person name="van de Vossenberg B.T.L.H."/>
            <person name="Warris S."/>
            <person name="Nguyen H.D.T."/>
            <person name="van Gent-Pelzer M.P.E."/>
            <person name="Joly D.L."/>
            <person name="van de Geest H.C."/>
            <person name="Bonants P.J.M."/>
            <person name="Smith D.S."/>
            <person name="Levesque C.A."/>
            <person name="van der Lee T.A.J."/>
        </authorList>
    </citation>
    <scope>NUCLEOTIDE SEQUENCE [LARGE SCALE GENOMIC DNA]</scope>
    <source>
        <strain evidence="12 13">CBS 675.73</strain>
    </source>
</reference>
<dbReference type="PANTHER" id="PTHR43706">
    <property type="entry name" value="NADH DEHYDROGENASE"/>
    <property type="match status" value="1"/>
</dbReference>
<dbReference type="AlphaFoldDB" id="A0A507EUN7"/>
<evidence type="ECO:0000256" key="8">
    <source>
        <dbReference type="ARBA" id="ARBA00047599"/>
    </source>
</evidence>
<accession>A0A507EUN7</accession>
<keyword evidence="4" id="KW-0274">FAD</keyword>
<protein>
    <recommendedName>
        <fullName evidence="2">NADH:ubiquinone reductase (non-electrogenic)</fullName>
        <ecNumber evidence="2">1.6.5.9</ecNumber>
    </recommendedName>
</protein>
<evidence type="ECO:0000313" key="13">
    <source>
        <dbReference type="Proteomes" id="UP000320333"/>
    </source>
</evidence>
<dbReference type="Gene3D" id="3.50.50.100">
    <property type="match status" value="1"/>
</dbReference>
<keyword evidence="7" id="KW-0520">NAD</keyword>
<comment type="caution">
    <text evidence="12">The sequence shown here is derived from an EMBL/GenBank/DDBJ whole genome shotgun (WGS) entry which is preliminary data.</text>
</comment>
<dbReference type="GO" id="GO:0005739">
    <property type="term" value="C:mitochondrion"/>
    <property type="evidence" value="ECO:0007669"/>
    <property type="project" value="TreeGrafter"/>
</dbReference>
<evidence type="ECO:0000313" key="12">
    <source>
        <dbReference type="EMBL" id="TPX66908.1"/>
    </source>
</evidence>
<dbReference type="STRING" id="246404.A0A507EUN7"/>
<dbReference type="SUPFAM" id="SSF51905">
    <property type="entry name" value="FAD/NAD(P)-binding domain"/>
    <property type="match status" value="2"/>
</dbReference>
<dbReference type="PANTHER" id="PTHR43706:SF47">
    <property type="entry name" value="EXTERNAL NADH-UBIQUINONE OXIDOREDUCTASE 1, MITOCHONDRIAL-RELATED"/>
    <property type="match status" value="1"/>
</dbReference>
<dbReference type="InterPro" id="IPR054585">
    <property type="entry name" value="NDH2-like_C"/>
</dbReference>